<reference evidence="1" key="1">
    <citation type="submission" date="2020-07" db="EMBL/GenBank/DDBJ databases">
        <title>Multicomponent nature underlies the extraordinary mechanical properties of spider dragline silk.</title>
        <authorList>
            <person name="Kono N."/>
            <person name="Nakamura H."/>
            <person name="Mori M."/>
            <person name="Yoshida Y."/>
            <person name="Ohtoshi R."/>
            <person name="Malay A.D."/>
            <person name="Moran D.A.P."/>
            <person name="Tomita M."/>
            <person name="Numata K."/>
            <person name="Arakawa K."/>
        </authorList>
    </citation>
    <scope>NUCLEOTIDE SEQUENCE</scope>
</reference>
<name>A0A8X6KJR9_TRICU</name>
<evidence type="ECO:0000313" key="2">
    <source>
        <dbReference type="Proteomes" id="UP000887116"/>
    </source>
</evidence>
<protein>
    <submittedName>
        <fullName evidence="1">Uncharacterized protein</fullName>
    </submittedName>
</protein>
<comment type="caution">
    <text evidence="1">The sequence shown here is derived from an EMBL/GenBank/DDBJ whole genome shotgun (WGS) entry which is preliminary data.</text>
</comment>
<sequence>MNMGCLRKKKDRLKYPCIPSAIQPVPHSADMSIPDPPIKYEIVKDCVEEEEFIIPGVFHDSDFEAEDLNEPHRLNQAELSDLVRDLDLSKQKAELLASRLQQWNLFLSSDKVTEYRSREKNLLHFL</sequence>
<organism evidence="1 2">
    <name type="scientific">Trichonephila clavata</name>
    <name type="common">Joro spider</name>
    <name type="synonym">Nephila clavata</name>
    <dbReference type="NCBI Taxonomy" id="2740835"/>
    <lineage>
        <taxon>Eukaryota</taxon>
        <taxon>Metazoa</taxon>
        <taxon>Ecdysozoa</taxon>
        <taxon>Arthropoda</taxon>
        <taxon>Chelicerata</taxon>
        <taxon>Arachnida</taxon>
        <taxon>Araneae</taxon>
        <taxon>Araneomorphae</taxon>
        <taxon>Entelegynae</taxon>
        <taxon>Araneoidea</taxon>
        <taxon>Nephilidae</taxon>
        <taxon>Trichonephila</taxon>
    </lineage>
</organism>
<dbReference type="AlphaFoldDB" id="A0A8X6KJR9"/>
<evidence type="ECO:0000313" key="1">
    <source>
        <dbReference type="EMBL" id="GFQ75771.1"/>
    </source>
</evidence>
<dbReference type="OrthoDB" id="8063408at2759"/>
<dbReference type="Proteomes" id="UP000887116">
    <property type="component" value="Unassembled WGS sequence"/>
</dbReference>
<proteinExistence type="predicted"/>
<dbReference type="EMBL" id="BMAO01001773">
    <property type="protein sequence ID" value="GFQ75771.1"/>
    <property type="molecule type" value="Genomic_DNA"/>
</dbReference>
<keyword evidence="2" id="KW-1185">Reference proteome</keyword>
<gene>
    <name evidence="1" type="primary">AVEN_182617_1</name>
    <name evidence="1" type="ORF">TNCT_327621</name>
</gene>
<accession>A0A8X6KJR9</accession>